<dbReference type="GO" id="GO:0009001">
    <property type="term" value="F:serine O-acetyltransferase activity"/>
    <property type="evidence" value="ECO:0007669"/>
    <property type="project" value="InterPro"/>
</dbReference>
<reference evidence="5" key="1">
    <citation type="submission" date="2014-10" db="EMBL/GenBank/DDBJ databases">
        <authorList>
            <person name="Kuske C.R."/>
            <person name="Challacombe J.F."/>
            <person name="Daligault H.E."/>
            <person name="Davenport K.W."/>
            <person name="Johnson S.L."/>
            <person name="Siddaramappa S."/>
            <person name="Petersen J.M."/>
        </authorList>
    </citation>
    <scope>NUCLEOTIDE SEQUENCE [LARGE SCALE GENOMIC DNA]</scope>
    <source>
        <strain evidence="5">CA97-1460</strain>
    </source>
</reference>
<evidence type="ECO:0000256" key="1">
    <source>
        <dbReference type="ARBA" id="ARBA00007274"/>
    </source>
</evidence>
<dbReference type="GO" id="GO:0005737">
    <property type="term" value="C:cytoplasm"/>
    <property type="evidence" value="ECO:0007669"/>
    <property type="project" value="InterPro"/>
</dbReference>
<accession>A0A1J0KVG2</accession>
<dbReference type="InterPro" id="IPR045304">
    <property type="entry name" value="LbH_SAT"/>
</dbReference>
<dbReference type="InterPro" id="IPR005881">
    <property type="entry name" value="Ser_O-AcTrfase"/>
</dbReference>
<dbReference type="Pfam" id="PF00132">
    <property type="entry name" value="Hexapep"/>
    <property type="match status" value="1"/>
</dbReference>
<name>A0A1J0KVG2_9GAMM</name>
<dbReference type="RefSeq" id="WP_071664595.1">
    <property type="nucleotide sequence ID" value="NZ_CP009654.1"/>
</dbReference>
<sequence>MIKTIFNAENRAVRSFRIYSYVYNNVSKFFGYFLYQRAKLKYNFDIAPTAIIGKDFKIVHLGSIVVGRNAQIGSNCTINNNVTLGMKNQKDESMPVIGDNVYISTGAKLLGNIKIGNNCIIGANSVVNKSFEDSSIIAGIPAKKISQK</sequence>
<gene>
    <name evidence="4" type="ORF">KX01_1740</name>
</gene>
<dbReference type="STRING" id="1542390.KX01_1740"/>
<proteinExistence type="inferred from homology"/>
<evidence type="ECO:0000313" key="4">
    <source>
        <dbReference type="EMBL" id="APC97808.1"/>
    </source>
</evidence>
<keyword evidence="2 4" id="KW-0808">Transferase</keyword>
<organism evidence="4 5">
    <name type="scientific">Francisella frigiditurris</name>
    <dbReference type="NCBI Taxonomy" id="1542390"/>
    <lineage>
        <taxon>Bacteria</taxon>
        <taxon>Pseudomonadati</taxon>
        <taxon>Pseudomonadota</taxon>
        <taxon>Gammaproteobacteria</taxon>
        <taxon>Thiotrichales</taxon>
        <taxon>Francisellaceae</taxon>
        <taxon>Francisella</taxon>
    </lineage>
</organism>
<dbReference type="EMBL" id="CP009654">
    <property type="protein sequence ID" value="APC97808.1"/>
    <property type="molecule type" value="Genomic_DNA"/>
</dbReference>
<dbReference type="OrthoDB" id="9800846at2"/>
<dbReference type="AlphaFoldDB" id="A0A1J0KVG2"/>
<protein>
    <submittedName>
        <fullName evidence="4">Bacterial transferase hexapeptide family protein</fullName>
    </submittedName>
</protein>
<dbReference type="KEGG" id="frc:KX01_1740"/>
<dbReference type="Proteomes" id="UP000182521">
    <property type="component" value="Chromosome"/>
</dbReference>
<evidence type="ECO:0000313" key="5">
    <source>
        <dbReference type="Proteomes" id="UP000182521"/>
    </source>
</evidence>
<dbReference type="SUPFAM" id="SSF51161">
    <property type="entry name" value="Trimeric LpxA-like enzymes"/>
    <property type="match status" value="1"/>
</dbReference>
<dbReference type="GO" id="GO:0006535">
    <property type="term" value="P:cysteine biosynthetic process from serine"/>
    <property type="evidence" value="ECO:0007669"/>
    <property type="project" value="InterPro"/>
</dbReference>
<dbReference type="PIRSF" id="PIRSF000441">
    <property type="entry name" value="CysE"/>
    <property type="match status" value="1"/>
</dbReference>
<comment type="similarity">
    <text evidence="1">Belongs to the transferase hexapeptide repeat family.</text>
</comment>
<dbReference type="Gene3D" id="2.160.10.10">
    <property type="entry name" value="Hexapeptide repeat proteins"/>
    <property type="match status" value="1"/>
</dbReference>
<dbReference type="CDD" id="cd03354">
    <property type="entry name" value="LbH_SAT"/>
    <property type="match status" value="1"/>
</dbReference>
<dbReference type="InterPro" id="IPR011004">
    <property type="entry name" value="Trimer_LpxA-like_sf"/>
</dbReference>
<evidence type="ECO:0000256" key="3">
    <source>
        <dbReference type="ARBA" id="ARBA00023315"/>
    </source>
</evidence>
<dbReference type="InterPro" id="IPR001451">
    <property type="entry name" value="Hexapep"/>
</dbReference>
<keyword evidence="5" id="KW-1185">Reference proteome</keyword>
<evidence type="ECO:0000256" key="2">
    <source>
        <dbReference type="ARBA" id="ARBA00022679"/>
    </source>
</evidence>
<keyword evidence="3" id="KW-0012">Acyltransferase</keyword>
<dbReference type="PANTHER" id="PTHR42811">
    <property type="entry name" value="SERINE ACETYLTRANSFERASE"/>
    <property type="match status" value="1"/>
</dbReference>